<gene>
    <name evidence="1" type="ORF">E2C01_045725</name>
</gene>
<dbReference type="AlphaFoldDB" id="A0A5B7FVW5"/>
<proteinExistence type="predicted"/>
<evidence type="ECO:0000313" key="2">
    <source>
        <dbReference type="Proteomes" id="UP000324222"/>
    </source>
</evidence>
<organism evidence="1 2">
    <name type="scientific">Portunus trituberculatus</name>
    <name type="common">Swimming crab</name>
    <name type="synonym">Neptunus trituberculatus</name>
    <dbReference type="NCBI Taxonomy" id="210409"/>
    <lineage>
        <taxon>Eukaryota</taxon>
        <taxon>Metazoa</taxon>
        <taxon>Ecdysozoa</taxon>
        <taxon>Arthropoda</taxon>
        <taxon>Crustacea</taxon>
        <taxon>Multicrustacea</taxon>
        <taxon>Malacostraca</taxon>
        <taxon>Eumalacostraca</taxon>
        <taxon>Eucarida</taxon>
        <taxon>Decapoda</taxon>
        <taxon>Pleocyemata</taxon>
        <taxon>Brachyura</taxon>
        <taxon>Eubrachyura</taxon>
        <taxon>Portunoidea</taxon>
        <taxon>Portunidae</taxon>
        <taxon>Portuninae</taxon>
        <taxon>Portunus</taxon>
    </lineage>
</organism>
<dbReference type="EMBL" id="VSRR010010471">
    <property type="protein sequence ID" value="MPC51870.1"/>
    <property type="molecule type" value="Genomic_DNA"/>
</dbReference>
<dbReference type="Proteomes" id="UP000324222">
    <property type="component" value="Unassembled WGS sequence"/>
</dbReference>
<accession>A0A5B7FVW5</accession>
<protein>
    <submittedName>
        <fullName evidence="1">Uncharacterized protein</fullName>
    </submittedName>
</protein>
<name>A0A5B7FVW5_PORTR</name>
<evidence type="ECO:0000313" key="1">
    <source>
        <dbReference type="EMBL" id="MPC51870.1"/>
    </source>
</evidence>
<comment type="caution">
    <text evidence="1">The sequence shown here is derived from an EMBL/GenBank/DDBJ whole genome shotgun (WGS) entry which is preliminary data.</text>
</comment>
<sequence>MDGHPSSCNLPPLPHLSPLLFQVIHHQPSFTVCTNQNCKKKYIEIFINLRFCLDKNEFPDL</sequence>
<keyword evidence="2" id="KW-1185">Reference proteome</keyword>
<reference evidence="1 2" key="1">
    <citation type="submission" date="2019-05" db="EMBL/GenBank/DDBJ databases">
        <title>Another draft genome of Portunus trituberculatus and its Hox gene families provides insights of decapod evolution.</title>
        <authorList>
            <person name="Jeong J.-H."/>
            <person name="Song I."/>
            <person name="Kim S."/>
            <person name="Choi T."/>
            <person name="Kim D."/>
            <person name="Ryu S."/>
            <person name="Kim W."/>
        </authorList>
    </citation>
    <scope>NUCLEOTIDE SEQUENCE [LARGE SCALE GENOMIC DNA]</scope>
    <source>
        <tissue evidence="1">Muscle</tissue>
    </source>
</reference>